<sequence>MSELVEHPPVPQLLQEKLKDYPEILADLQDALNGVSRSPGMSKTRLTDEFEKAIWSLEDGLSHFMAEAASELRAAEASGDSALVAKAEAKWKLMANCRRSVPRCLDELGAFFGR</sequence>
<comment type="caution">
    <text evidence="1">The sequence shown here is derived from an EMBL/GenBank/DDBJ whole genome shotgun (WGS) entry which is preliminary data.</text>
</comment>
<protein>
    <submittedName>
        <fullName evidence="1">Uncharacterized protein</fullName>
    </submittedName>
</protein>
<evidence type="ECO:0000313" key="1">
    <source>
        <dbReference type="EMBL" id="MDR7148894.1"/>
    </source>
</evidence>
<dbReference type="Proteomes" id="UP001265700">
    <property type="component" value="Unassembled WGS sequence"/>
</dbReference>
<reference evidence="1 2" key="1">
    <citation type="submission" date="2023-07" db="EMBL/GenBank/DDBJ databases">
        <title>Sorghum-associated microbial communities from plants grown in Nebraska, USA.</title>
        <authorList>
            <person name="Schachtman D."/>
        </authorList>
    </citation>
    <scope>NUCLEOTIDE SEQUENCE [LARGE SCALE GENOMIC DNA]</scope>
    <source>
        <strain evidence="1 2">4249</strain>
    </source>
</reference>
<organism evidence="1 2">
    <name type="scientific">Hydrogenophaga palleronii</name>
    <dbReference type="NCBI Taxonomy" id="65655"/>
    <lineage>
        <taxon>Bacteria</taxon>
        <taxon>Pseudomonadati</taxon>
        <taxon>Pseudomonadota</taxon>
        <taxon>Betaproteobacteria</taxon>
        <taxon>Burkholderiales</taxon>
        <taxon>Comamonadaceae</taxon>
        <taxon>Hydrogenophaga</taxon>
    </lineage>
</organism>
<dbReference type="EMBL" id="JAVDWU010000001">
    <property type="protein sequence ID" value="MDR7148894.1"/>
    <property type="molecule type" value="Genomic_DNA"/>
</dbReference>
<accession>A0ABU1WHZ1</accession>
<evidence type="ECO:0000313" key="2">
    <source>
        <dbReference type="Proteomes" id="UP001265700"/>
    </source>
</evidence>
<proteinExistence type="predicted"/>
<keyword evidence="2" id="KW-1185">Reference proteome</keyword>
<gene>
    <name evidence="1" type="ORF">J2W49_000822</name>
</gene>
<name>A0ABU1WHZ1_9BURK</name>
<dbReference type="RefSeq" id="WP_310311845.1">
    <property type="nucleotide sequence ID" value="NZ_JAVDWU010000001.1"/>
</dbReference>